<evidence type="ECO:0000256" key="2">
    <source>
        <dbReference type="ARBA" id="ARBA00016013"/>
    </source>
</evidence>
<gene>
    <name evidence="8" type="ORF">SAMN06265374_0996</name>
</gene>
<dbReference type="Pfam" id="PF13860">
    <property type="entry name" value="FlgD_ig"/>
    <property type="match status" value="1"/>
</dbReference>
<evidence type="ECO:0000256" key="5">
    <source>
        <dbReference type="RuleBase" id="RU362076"/>
    </source>
</evidence>
<keyword evidence="8" id="KW-0966">Cell projection</keyword>
<dbReference type="Proteomes" id="UP001157914">
    <property type="component" value="Unassembled WGS sequence"/>
</dbReference>
<evidence type="ECO:0000256" key="1">
    <source>
        <dbReference type="ARBA" id="ARBA00010577"/>
    </source>
</evidence>
<evidence type="ECO:0000313" key="8">
    <source>
        <dbReference type="EMBL" id="SMP08650.1"/>
    </source>
</evidence>
<proteinExistence type="inferred from homology"/>
<comment type="caution">
    <text evidence="8">The sequence shown here is derived from an EMBL/GenBank/DDBJ whole genome shotgun (WGS) entry which is preliminary data.</text>
</comment>
<name>A0ABY1NGB0_9HYPH</name>
<dbReference type="InterPro" id="IPR025965">
    <property type="entry name" value="FlgD/Vpr_Ig-like"/>
</dbReference>
<comment type="function">
    <text evidence="4 5">Required for flagellar hook formation. May act as a scaffolding protein.</text>
</comment>
<accession>A0ABY1NGB0</accession>
<feature type="domain" description="FlgD/Vpr Ig-like" evidence="6">
    <location>
        <begin position="105"/>
        <end position="166"/>
    </location>
</feature>
<reference evidence="8 9" key="1">
    <citation type="submission" date="2017-05" db="EMBL/GenBank/DDBJ databases">
        <authorList>
            <person name="Varghese N."/>
            <person name="Submissions S."/>
        </authorList>
    </citation>
    <scope>NUCLEOTIDE SEQUENCE [LARGE SCALE GENOMIC DNA]</scope>
    <source>
        <strain evidence="8 9">DSM 15949</strain>
    </source>
</reference>
<dbReference type="InterPro" id="IPR025963">
    <property type="entry name" value="FLgD_Tudor"/>
</dbReference>
<feature type="domain" description="FlgD Tudor-like" evidence="7">
    <location>
        <begin position="82"/>
        <end position="213"/>
    </location>
</feature>
<evidence type="ECO:0000259" key="6">
    <source>
        <dbReference type="Pfam" id="PF13860"/>
    </source>
</evidence>
<protein>
    <recommendedName>
        <fullName evidence="2 5">Basal-body rod modification protein FlgD</fullName>
    </recommendedName>
</protein>
<keyword evidence="8" id="KW-0969">Cilium</keyword>
<keyword evidence="8" id="KW-0282">Flagellum</keyword>
<dbReference type="Pfam" id="PF13861">
    <property type="entry name" value="FLgD_tudor"/>
    <property type="match status" value="1"/>
</dbReference>
<comment type="similarity">
    <text evidence="1 5">Belongs to the FlgD family.</text>
</comment>
<sequence>MTIVSSSTTTTTQSAASASQTGLDANYDLFLSILTTQIQNQDPLDPMDSAEYTSQLVEYSAVEQSIKTNENLEDMMALLETNQNMGYLNFLGAEVTADASSAILAGGETSWQYEVAEDAAGKFEIRNSSGTVVYSGDIELPSGSGTIPWDGTTDSGATAANGTYTIHFDLLDSAGRQEPVKTVVQGVVDGLDMSSGEAILSVDGREIPVSKVQSVSTASS</sequence>
<dbReference type="Gene3D" id="2.30.30.910">
    <property type="match status" value="1"/>
</dbReference>
<keyword evidence="9" id="KW-1185">Reference proteome</keyword>
<evidence type="ECO:0000256" key="3">
    <source>
        <dbReference type="ARBA" id="ARBA00022795"/>
    </source>
</evidence>
<dbReference type="Gene3D" id="2.60.40.4070">
    <property type="match status" value="1"/>
</dbReference>
<dbReference type="InterPro" id="IPR005648">
    <property type="entry name" value="FlgD"/>
</dbReference>
<dbReference type="Pfam" id="PF03963">
    <property type="entry name" value="FlgD"/>
    <property type="match status" value="1"/>
</dbReference>
<organism evidence="8 9">
    <name type="scientific">Roseibium denhamense</name>
    <dbReference type="NCBI Taxonomy" id="76305"/>
    <lineage>
        <taxon>Bacteria</taxon>
        <taxon>Pseudomonadati</taxon>
        <taxon>Pseudomonadota</taxon>
        <taxon>Alphaproteobacteria</taxon>
        <taxon>Hyphomicrobiales</taxon>
        <taxon>Stappiaceae</taxon>
        <taxon>Roseibium</taxon>
    </lineage>
</organism>
<keyword evidence="3 5" id="KW-1005">Bacterial flagellum biogenesis</keyword>
<evidence type="ECO:0000256" key="4">
    <source>
        <dbReference type="ARBA" id="ARBA00024746"/>
    </source>
</evidence>
<dbReference type="EMBL" id="FXTT01000001">
    <property type="protein sequence ID" value="SMP08650.1"/>
    <property type="molecule type" value="Genomic_DNA"/>
</dbReference>
<dbReference type="RefSeq" id="WP_155191557.1">
    <property type="nucleotide sequence ID" value="NZ_BAAAEA010000001.1"/>
</dbReference>
<evidence type="ECO:0000259" key="7">
    <source>
        <dbReference type="Pfam" id="PF13861"/>
    </source>
</evidence>
<evidence type="ECO:0000313" key="9">
    <source>
        <dbReference type="Proteomes" id="UP001157914"/>
    </source>
</evidence>